<evidence type="ECO:0000256" key="1">
    <source>
        <dbReference type="SAM" id="SignalP"/>
    </source>
</evidence>
<evidence type="ECO:0000313" key="3">
    <source>
        <dbReference type="Proteomes" id="UP000528964"/>
    </source>
</evidence>
<gene>
    <name evidence="2" type="ORF">GGR24_002344</name>
</gene>
<keyword evidence="1" id="KW-0732">Signal</keyword>
<dbReference type="RefSeq" id="WP_183395526.1">
    <property type="nucleotide sequence ID" value="NZ_JACIDR010000003.1"/>
</dbReference>
<dbReference type="AlphaFoldDB" id="A0A7W6D0L7"/>
<evidence type="ECO:0000313" key="2">
    <source>
        <dbReference type="EMBL" id="MBB3973674.1"/>
    </source>
</evidence>
<accession>A0A7W6D0L7</accession>
<feature type="signal peptide" evidence="1">
    <location>
        <begin position="1"/>
        <end position="19"/>
    </location>
</feature>
<reference evidence="2 3" key="1">
    <citation type="submission" date="2020-08" db="EMBL/GenBank/DDBJ databases">
        <title>Genomic Encyclopedia of Type Strains, Phase IV (KMG-IV): sequencing the most valuable type-strain genomes for metagenomic binning, comparative biology and taxonomic classification.</title>
        <authorList>
            <person name="Goeker M."/>
        </authorList>
    </citation>
    <scope>NUCLEOTIDE SEQUENCE [LARGE SCALE GENOMIC DNA]</scope>
    <source>
        <strain evidence="2 3">DSM 25481</strain>
    </source>
</reference>
<organism evidence="2 3">
    <name type="scientific">Hansschlegelia beijingensis</name>
    <dbReference type="NCBI Taxonomy" id="1133344"/>
    <lineage>
        <taxon>Bacteria</taxon>
        <taxon>Pseudomonadati</taxon>
        <taxon>Pseudomonadota</taxon>
        <taxon>Alphaproteobacteria</taxon>
        <taxon>Hyphomicrobiales</taxon>
        <taxon>Methylopilaceae</taxon>
        <taxon>Hansschlegelia</taxon>
    </lineage>
</organism>
<protein>
    <submittedName>
        <fullName evidence="2">Uncharacterized protein</fullName>
    </submittedName>
</protein>
<comment type="caution">
    <text evidence="2">The sequence shown here is derived from an EMBL/GenBank/DDBJ whole genome shotgun (WGS) entry which is preliminary data.</text>
</comment>
<feature type="chain" id="PRO_5031540036" evidence="1">
    <location>
        <begin position="20"/>
        <end position="166"/>
    </location>
</feature>
<proteinExistence type="predicted"/>
<dbReference type="EMBL" id="JACIDR010000003">
    <property type="protein sequence ID" value="MBB3973674.1"/>
    <property type="molecule type" value="Genomic_DNA"/>
</dbReference>
<name>A0A7W6D0L7_9HYPH</name>
<dbReference type="Proteomes" id="UP000528964">
    <property type="component" value="Unassembled WGS sequence"/>
</dbReference>
<sequence>MRMLATAFSIALASAAAQAESGRSGAWTYNSEPDSNGGGMVTALASAPGASFNDPSYAVARCLGGRTEFFVGTSGGWGLSGRTLEVLARVEGAPGAQTPMRWDVSSNGKAVFAPEPADALLRSLPDPGRLRFAVRDGRGESHETVFDMTGFAEIRRRIAEACRWAP</sequence>
<keyword evidence="3" id="KW-1185">Reference proteome</keyword>